<dbReference type="AlphaFoldDB" id="A0A9W8J8J1"/>
<keyword evidence="2" id="KW-1185">Reference proteome</keyword>
<dbReference type="Proteomes" id="UP001140091">
    <property type="component" value="Unassembled WGS sequence"/>
</dbReference>
<comment type="caution">
    <text evidence="1">The sequence shown here is derived from an EMBL/GenBank/DDBJ whole genome shotgun (WGS) entry which is preliminary data.</text>
</comment>
<protein>
    <submittedName>
        <fullName evidence="1">Uncharacterized protein</fullName>
    </submittedName>
</protein>
<sequence length="434" mass="48171">MATPSSPSDNAMSSNPPHSVKAAKLSASSHLRLPMPNLDQLLDDTSGRVSWNEILAILAHQSSTSVMREKPSRSDATPALAKCEFDISTLVTMTREPPQVSRSLLEMTMPDQGYRIGTRGRIGIFDTRKASLHQHVQNTADWLGTVLLEWVGLKPPRFRIMVIPEILNGGERTLLCTLIERDVPSSALGIVDDSEGRTETNIGSIVVESPFITEGCRSRSTDGGIESAKRTDIDIRGRPFFKDDLQPRFKGLLISANTCLDTPIDAEPDIIIDPARWLRFYESLFDFLILGMTQHSLKFRNCLEAKFMEIALHNDFARFLEEAEEFFASGTIDPYPPPLFLGISSTHAPRYLHLELHPGQLLFGSEALIFIYEGQGIVVKTFTDPKQYQNELSVYSVFSGQQGFPTLLAHGRSPPFILITYGGVSPPELSPVQL</sequence>
<evidence type="ECO:0000313" key="2">
    <source>
        <dbReference type="Proteomes" id="UP001140091"/>
    </source>
</evidence>
<evidence type="ECO:0000313" key="1">
    <source>
        <dbReference type="EMBL" id="KAJ2928274.1"/>
    </source>
</evidence>
<name>A0A9W8J8J1_9AGAR</name>
<reference evidence="1" key="1">
    <citation type="submission" date="2022-06" db="EMBL/GenBank/DDBJ databases">
        <title>Genome Sequence of Candolleomyces eurysporus.</title>
        <authorList>
            <person name="Buettner E."/>
        </authorList>
    </citation>
    <scope>NUCLEOTIDE SEQUENCE</scope>
    <source>
        <strain evidence="1">VTCC 930004</strain>
    </source>
</reference>
<gene>
    <name evidence="1" type="ORF">H1R20_g8823</name>
</gene>
<proteinExistence type="predicted"/>
<dbReference type="EMBL" id="JANBPK010000932">
    <property type="protein sequence ID" value="KAJ2928274.1"/>
    <property type="molecule type" value="Genomic_DNA"/>
</dbReference>
<feature type="non-terminal residue" evidence="1">
    <location>
        <position position="434"/>
    </location>
</feature>
<organism evidence="1 2">
    <name type="scientific">Candolleomyces eurysporus</name>
    <dbReference type="NCBI Taxonomy" id="2828524"/>
    <lineage>
        <taxon>Eukaryota</taxon>
        <taxon>Fungi</taxon>
        <taxon>Dikarya</taxon>
        <taxon>Basidiomycota</taxon>
        <taxon>Agaricomycotina</taxon>
        <taxon>Agaricomycetes</taxon>
        <taxon>Agaricomycetidae</taxon>
        <taxon>Agaricales</taxon>
        <taxon>Agaricineae</taxon>
        <taxon>Psathyrellaceae</taxon>
        <taxon>Candolleomyces</taxon>
    </lineage>
</organism>
<accession>A0A9W8J8J1</accession>